<evidence type="ECO:0000313" key="2">
    <source>
        <dbReference type="EMBL" id="MBC3907925.1"/>
    </source>
</evidence>
<reference evidence="2 3" key="1">
    <citation type="submission" date="2020-08" db="EMBL/GenBank/DDBJ databases">
        <title>Novel species isolated from subtropical streams in China.</title>
        <authorList>
            <person name="Lu H."/>
        </authorList>
    </citation>
    <scope>NUCLEOTIDE SEQUENCE [LARGE SCALE GENOMIC DNA]</scope>
    <source>
        <strain evidence="2 3">NL8W</strain>
    </source>
</reference>
<evidence type="ECO:0000256" key="1">
    <source>
        <dbReference type="SAM" id="SignalP"/>
    </source>
</evidence>
<gene>
    <name evidence="2" type="ORF">H8L47_10130</name>
</gene>
<organism evidence="2 3">
    <name type="scientific">Undibacterium umbellatum</name>
    <dbReference type="NCBI Taxonomy" id="2762300"/>
    <lineage>
        <taxon>Bacteria</taxon>
        <taxon>Pseudomonadati</taxon>
        <taxon>Pseudomonadota</taxon>
        <taxon>Betaproteobacteria</taxon>
        <taxon>Burkholderiales</taxon>
        <taxon>Oxalobacteraceae</taxon>
        <taxon>Undibacterium</taxon>
    </lineage>
</organism>
<comment type="caution">
    <text evidence="2">The sequence shown here is derived from an EMBL/GenBank/DDBJ whole genome shotgun (WGS) entry which is preliminary data.</text>
</comment>
<dbReference type="EMBL" id="JACOFX010000004">
    <property type="protein sequence ID" value="MBC3907925.1"/>
    <property type="molecule type" value="Genomic_DNA"/>
</dbReference>
<keyword evidence="3" id="KW-1185">Reference proteome</keyword>
<protein>
    <submittedName>
        <fullName evidence="2">Uncharacterized protein</fullName>
    </submittedName>
</protein>
<feature type="chain" id="PRO_5046385247" evidence="1">
    <location>
        <begin position="30"/>
        <end position="258"/>
    </location>
</feature>
<proteinExistence type="predicted"/>
<name>A0ABR6Z849_9BURK</name>
<keyword evidence="1" id="KW-0732">Signal</keyword>
<feature type="signal peptide" evidence="1">
    <location>
        <begin position="1"/>
        <end position="29"/>
    </location>
</feature>
<evidence type="ECO:0000313" key="3">
    <source>
        <dbReference type="Proteomes" id="UP000646911"/>
    </source>
</evidence>
<accession>A0ABR6Z849</accession>
<dbReference type="RefSeq" id="WP_186953481.1">
    <property type="nucleotide sequence ID" value="NZ_JACOFX010000004.1"/>
</dbReference>
<dbReference type="Proteomes" id="UP000646911">
    <property type="component" value="Unassembled WGS sequence"/>
</dbReference>
<sequence length="258" mass="29216">MLNTYTIKNIHVGLACGIAALSLAGTAQAQMWTAMPAMDQDADVITQRADDPIYSRMATDPKFRDFAYSAINIKGEQLGYKLVLESRAALFSQQELRQVYSSKAGNYHVSYWVRESPNFRSMPFKRNASMALIVVDTVPARQDDPQFKANASKLPYAVYQIKWDQPRNNHVATMRVDDSGSAVKWDCKTKDGKPMPTMLQPVVIHKPKFKDEQEYYRTGYYIADDGSLKDNGAGRFNICKKRSVGPDDEVATWKRFFS</sequence>